<dbReference type="STRING" id="1004.SAMN05661012_00555"/>
<dbReference type="InterPro" id="IPR027417">
    <property type="entry name" value="P-loop_NTPase"/>
</dbReference>
<evidence type="ECO:0008006" key="5">
    <source>
        <dbReference type="Google" id="ProtNLM"/>
    </source>
</evidence>
<dbReference type="AlphaFoldDB" id="A0A1K1MGK4"/>
<reference evidence="2 4" key="2">
    <citation type="submission" date="2023-11" db="EMBL/GenBank/DDBJ databases">
        <title>MicrobeMod: A computational toolkit for identifying prokaryotic methylation and restriction-modification with nanopore sequencing.</title>
        <authorList>
            <person name="Crits-Christoph A."/>
            <person name="Kang S.C."/>
            <person name="Lee H."/>
            <person name="Ostrov N."/>
        </authorList>
    </citation>
    <scope>NUCLEOTIDE SEQUENCE [LARGE SCALE GENOMIC DNA]</scope>
    <source>
        <strain evidence="2 4">ATCC 23090</strain>
    </source>
</reference>
<dbReference type="Proteomes" id="UP001326715">
    <property type="component" value="Chromosome"/>
</dbReference>
<organism evidence="1 3">
    <name type="scientific">Chitinophaga sancti</name>
    <dbReference type="NCBI Taxonomy" id="1004"/>
    <lineage>
        <taxon>Bacteria</taxon>
        <taxon>Pseudomonadati</taxon>
        <taxon>Bacteroidota</taxon>
        <taxon>Chitinophagia</taxon>
        <taxon>Chitinophagales</taxon>
        <taxon>Chitinophagaceae</taxon>
        <taxon>Chitinophaga</taxon>
    </lineage>
</organism>
<dbReference type="RefSeq" id="WP_218163980.1">
    <property type="nucleotide sequence ID" value="NZ_CP139972.1"/>
</dbReference>
<dbReference type="Gene3D" id="3.30.420.240">
    <property type="match status" value="1"/>
</dbReference>
<proteinExistence type="predicted"/>
<dbReference type="Gene3D" id="3.40.50.300">
    <property type="entry name" value="P-loop containing nucleotide triphosphate hydrolases"/>
    <property type="match status" value="1"/>
</dbReference>
<protein>
    <recommendedName>
        <fullName evidence="5">Terminase-like family protein</fullName>
    </recommendedName>
</protein>
<reference evidence="1" key="1">
    <citation type="submission" date="2016-11" db="EMBL/GenBank/DDBJ databases">
        <authorList>
            <person name="Jaros S."/>
            <person name="Januszkiewicz K."/>
            <person name="Wedrychowicz H."/>
        </authorList>
    </citation>
    <scope>NUCLEOTIDE SEQUENCE [LARGE SCALE GENOMIC DNA]</scope>
    <source>
        <strain evidence="1">DSM 784</strain>
    </source>
</reference>
<evidence type="ECO:0000313" key="4">
    <source>
        <dbReference type="Proteomes" id="UP001326715"/>
    </source>
</evidence>
<sequence>MQKVSNDDRGKVARMLTRGREDWNFFAKEVLGVNLDREQQKILESVQVNRMTSVASGTARGKDFVSAVAALSFLYNTPYFDPAGELVGNTKVALTALTDRQVKNIMMPEISRLHRRMISRGFRFLAGRLTAYDVKTDFELWFLTGFKADEHNHEAWSGFHAVNTMFVVTEASGIAETVYSAIEGNLQGNSRMLIVFNPNKLTGYAAKSQKSKRWNKFRLCSLDAPNVVNRNTAIPGQVDYEWVKDKVEELCTRIDVSDFNEGDGDFEWEGAYYRPNDLFRVKVLGMFPKESLDTLIPLHWVELANKRWEEFNKEGFAKSPKLRLGVDVAGMGRDDSCFCPRYDNYVAPLEMVNSGGKAEHMRIAGMTKQKIEAHADKFTGKTVKAFIDTIGEGAGVFSRLEEQRVQGVFSCKYSEA</sequence>
<evidence type="ECO:0000313" key="2">
    <source>
        <dbReference type="EMBL" id="WQG91708.1"/>
    </source>
</evidence>
<dbReference type="Proteomes" id="UP000183788">
    <property type="component" value="Unassembled WGS sequence"/>
</dbReference>
<dbReference type="EMBL" id="CP140154">
    <property type="protein sequence ID" value="WQG91708.1"/>
    <property type="molecule type" value="Genomic_DNA"/>
</dbReference>
<gene>
    <name evidence="1" type="ORF">SAMN05661012_00555</name>
    <name evidence="2" type="ORF">SR876_09345</name>
</gene>
<keyword evidence="4" id="KW-1185">Reference proteome</keyword>
<evidence type="ECO:0000313" key="1">
    <source>
        <dbReference type="EMBL" id="SFW22244.1"/>
    </source>
</evidence>
<accession>A0A1K1MGK4</accession>
<evidence type="ECO:0000313" key="3">
    <source>
        <dbReference type="Proteomes" id="UP000183788"/>
    </source>
</evidence>
<dbReference type="EMBL" id="FPIZ01000002">
    <property type="protein sequence ID" value="SFW22244.1"/>
    <property type="molecule type" value="Genomic_DNA"/>
</dbReference>
<name>A0A1K1MGK4_9BACT</name>